<evidence type="ECO:0000256" key="2">
    <source>
        <dbReference type="ARBA" id="ARBA00010992"/>
    </source>
</evidence>
<feature type="transmembrane region" description="Helical" evidence="7">
    <location>
        <begin position="97"/>
        <end position="118"/>
    </location>
</feature>
<evidence type="ECO:0000313" key="10">
    <source>
        <dbReference type="Proteomes" id="UP000034350"/>
    </source>
</evidence>
<proteinExistence type="inferred from homology"/>
<organism evidence="9 10">
    <name type="scientific">Vairimorpha ceranae</name>
    <dbReference type="NCBI Taxonomy" id="40302"/>
    <lineage>
        <taxon>Eukaryota</taxon>
        <taxon>Fungi</taxon>
        <taxon>Fungi incertae sedis</taxon>
        <taxon>Microsporidia</taxon>
        <taxon>Nosematidae</taxon>
        <taxon>Vairimorpha</taxon>
    </lineage>
</organism>
<dbReference type="PROSITE" id="PS50850">
    <property type="entry name" value="MFS"/>
    <property type="match status" value="1"/>
</dbReference>
<comment type="subcellular location">
    <subcellularLocation>
        <location evidence="1">Membrane</location>
        <topology evidence="1">Multi-pass membrane protein</topology>
    </subcellularLocation>
</comment>
<dbReference type="PANTHER" id="PTHR48021">
    <property type="match status" value="1"/>
</dbReference>
<evidence type="ECO:0000256" key="7">
    <source>
        <dbReference type="SAM" id="Phobius"/>
    </source>
</evidence>
<dbReference type="GeneID" id="36319770"/>
<dbReference type="Gene3D" id="1.20.1250.20">
    <property type="entry name" value="MFS general substrate transporter like domains"/>
    <property type="match status" value="2"/>
</dbReference>
<feature type="transmembrane region" description="Helical" evidence="7">
    <location>
        <begin position="352"/>
        <end position="370"/>
    </location>
</feature>
<feature type="transmembrane region" description="Helical" evidence="7">
    <location>
        <begin position="42"/>
        <end position="64"/>
    </location>
</feature>
<evidence type="ECO:0000256" key="1">
    <source>
        <dbReference type="ARBA" id="ARBA00004141"/>
    </source>
</evidence>
<dbReference type="Proteomes" id="UP000034350">
    <property type="component" value="Unassembled WGS sequence"/>
</dbReference>
<comment type="caution">
    <text evidence="9">The sequence shown here is derived from an EMBL/GenBank/DDBJ whole genome shotgun (WGS) entry which is preliminary data.</text>
</comment>
<keyword evidence="3" id="KW-0813">Transport</keyword>
<name>A0A0F9YRP5_9MICR</name>
<feature type="transmembrane region" description="Helical" evidence="7">
    <location>
        <begin position="7"/>
        <end position="30"/>
    </location>
</feature>
<evidence type="ECO:0000256" key="3">
    <source>
        <dbReference type="ARBA" id="ARBA00022448"/>
    </source>
</evidence>
<dbReference type="AlphaFoldDB" id="A0A0F9YRP5"/>
<feature type="transmembrane region" description="Helical" evidence="7">
    <location>
        <begin position="76"/>
        <end position="91"/>
    </location>
</feature>
<dbReference type="EMBL" id="JPQZ01000026">
    <property type="protein sequence ID" value="KKO75282.1"/>
    <property type="molecule type" value="Genomic_DNA"/>
</dbReference>
<dbReference type="InterPro" id="IPR005828">
    <property type="entry name" value="MFS_sugar_transport-like"/>
</dbReference>
<protein>
    <submittedName>
        <fullName evidence="9">Glucose transporter type 3</fullName>
    </submittedName>
</protein>
<keyword evidence="4 7" id="KW-0812">Transmembrane</keyword>
<dbReference type="OrthoDB" id="2196240at2759"/>
<dbReference type="PRINTS" id="PR00171">
    <property type="entry name" value="SUGRTRNSPORT"/>
</dbReference>
<evidence type="ECO:0000256" key="5">
    <source>
        <dbReference type="ARBA" id="ARBA00022989"/>
    </source>
</evidence>
<dbReference type="OMA" id="TIAAMIC"/>
<gene>
    <name evidence="9" type="ORF">AAJ76_2600045906</name>
</gene>
<sequence>MKTLNTTLSIILASINSVILGLSLTSFIFIKTKAESIFTGNSYISFNNISSIAVSNIFLGGLFFNCFNTIKNEKRLIISSTLSAFIGYLFINLYPNIYVIFFSRIIIGIGCGCTCYVVPQYIYTIAPDSIKALLCSLHPINLNLGILIGQSLIKFDTVDYYAITHSILVLALLLLVFLQIFIVDTKKDDGEIVPISELISVRRSYKSIIIVSLLHMSQHLSGVDYVSIYLPEILKNDYIKIVSVYSITIPSSLISSLLLNKYGRKYLYVISAGLLCMCSVLIMNYKVLGLILFLFSYNVGVSTVPWIIPNECTPPRYISPITRLGIISNWGSAYILLIVFKKAHEILNDCTFLIYSALMFFMVIFTLLYVPETKNNSEFL</sequence>
<evidence type="ECO:0000256" key="6">
    <source>
        <dbReference type="ARBA" id="ARBA00023136"/>
    </source>
</evidence>
<feature type="transmembrane region" description="Helical" evidence="7">
    <location>
        <begin position="317"/>
        <end position="340"/>
    </location>
</feature>
<dbReference type="InterPro" id="IPR003663">
    <property type="entry name" value="Sugar/inositol_transpt"/>
</dbReference>
<dbReference type="InterPro" id="IPR020846">
    <property type="entry name" value="MFS_dom"/>
</dbReference>
<dbReference type="PANTHER" id="PTHR48021:SF1">
    <property type="entry name" value="GH07001P-RELATED"/>
    <property type="match status" value="1"/>
</dbReference>
<dbReference type="GO" id="GO:0022857">
    <property type="term" value="F:transmembrane transporter activity"/>
    <property type="evidence" value="ECO:0007669"/>
    <property type="project" value="InterPro"/>
</dbReference>
<feature type="transmembrane region" description="Helical" evidence="7">
    <location>
        <begin position="160"/>
        <end position="183"/>
    </location>
</feature>
<evidence type="ECO:0000313" key="9">
    <source>
        <dbReference type="EMBL" id="KKO75282.1"/>
    </source>
</evidence>
<dbReference type="RefSeq" id="XP_024331024.1">
    <property type="nucleotide sequence ID" value="XM_024474842.1"/>
</dbReference>
<keyword evidence="6 7" id="KW-0472">Membrane</keyword>
<reference evidence="9 10" key="1">
    <citation type="journal article" date="2015" name="Environ. Microbiol.">
        <title>Genome analyses suggest the presence of polyploidy and recent human-driven expansions in eight global populations of the honeybee pathogen Nosema ceranae.</title>
        <authorList>
            <person name="Pelin A."/>
            <person name="Selman M."/>
            <person name="Aris-Brosou S."/>
            <person name="Farinelli L."/>
            <person name="Corradi N."/>
        </authorList>
    </citation>
    <scope>NUCLEOTIDE SEQUENCE [LARGE SCALE GENOMIC DNA]</scope>
    <source>
        <strain evidence="9 10">PA08 1199</strain>
    </source>
</reference>
<dbReference type="InterPro" id="IPR050549">
    <property type="entry name" value="MFS_Trehalose_Transporter"/>
</dbReference>
<evidence type="ECO:0000259" key="8">
    <source>
        <dbReference type="PROSITE" id="PS50850"/>
    </source>
</evidence>
<feature type="domain" description="Major facilitator superfamily (MFS) profile" evidence="8">
    <location>
        <begin position="9"/>
        <end position="374"/>
    </location>
</feature>
<comment type="similarity">
    <text evidence="2">Belongs to the major facilitator superfamily. Sugar transporter (TC 2.A.1.1) family.</text>
</comment>
<keyword evidence="5 7" id="KW-1133">Transmembrane helix</keyword>
<dbReference type="SUPFAM" id="SSF103473">
    <property type="entry name" value="MFS general substrate transporter"/>
    <property type="match status" value="1"/>
</dbReference>
<feature type="transmembrane region" description="Helical" evidence="7">
    <location>
        <begin position="266"/>
        <end position="297"/>
    </location>
</feature>
<dbReference type="GO" id="GO:0016020">
    <property type="term" value="C:membrane"/>
    <property type="evidence" value="ECO:0007669"/>
    <property type="project" value="UniProtKB-SubCell"/>
</dbReference>
<keyword evidence="9" id="KW-0762">Sugar transport</keyword>
<keyword evidence="10" id="KW-1185">Reference proteome</keyword>
<dbReference type="VEuPathDB" id="MicrosporidiaDB:G9O61_00g019330"/>
<dbReference type="VEuPathDB" id="MicrosporidiaDB:NCER_100323"/>
<evidence type="ECO:0000256" key="4">
    <source>
        <dbReference type="ARBA" id="ARBA00022692"/>
    </source>
</evidence>
<dbReference type="Pfam" id="PF00083">
    <property type="entry name" value="Sugar_tr"/>
    <property type="match status" value="2"/>
</dbReference>
<accession>A0A0F9YRP5</accession>
<dbReference type="InterPro" id="IPR036259">
    <property type="entry name" value="MFS_trans_sf"/>
</dbReference>
<dbReference type="VEuPathDB" id="MicrosporidiaDB:AAJ76_2600045906"/>